<dbReference type="Pfam" id="PF24662">
    <property type="entry name" value="DUF7650"/>
    <property type="match status" value="1"/>
</dbReference>
<protein>
    <recommendedName>
        <fullName evidence="10">SANT domain-containing protein</fullName>
    </recommendedName>
</protein>
<feature type="compositionally biased region" description="Basic and acidic residues" evidence="5">
    <location>
        <begin position="411"/>
        <end position="422"/>
    </location>
</feature>
<dbReference type="SUPFAM" id="SSF46689">
    <property type="entry name" value="Homeodomain-like"/>
    <property type="match status" value="1"/>
</dbReference>
<evidence type="ECO:0000256" key="3">
    <source>
        <dbReference type="ARBA" id="ARBA00023163"/>
    </source>
</evidence>
<dbReference type="AlphaFoldDB" id="A0AAP0D9U2"/>
<evidence type="ECO:0000313" key="9">
    <source>
        <dbReference type="Proteomes" id="UP001408789"/>
    </source>
</evidence>
<feature type="region of interest" description="Disordered" evidence="5">
    <location>
        <begin position="400"/>
        <end position="428"/>
    </location>
</feature>
<dbReference type="PANTHER" id="PTHR13859:SF27">
    <property type="entry name" value="HOMEOBOX-LIKE DOMAIN SUPERFAMILY PROTEIN"/>
    <property type="match status" value="1"/>
</dbReference>
<evidence type="ECO:0000259" key="7">
    <source>
        <dbReference type="Pfam" id="PF25826"/>
    </source>
</evidence>
<gene>
    <name evidence="8" type="ORF">SSX86_013091</name>
</gene>
<evidence type="ECO:0000259" key="6">
    <source>
        <dbReference type="Pfam" id="PF24662"/>
    </source>
</evidence>
<dbReference type="InterPro" id="IPR009057">
    <property type="entry name" value="Homeodomain-like_sf"/>
</dbReference>
<reference evidence="8 9" key="1">
    <citation type="submission" date="2024-04" db="EMBL/GenBank/DDBJ databases">
        <title>The reference genome of an endangered Asteraceae, Deinandra increscens subsp. villosa, native to the Central Coast of California.</title>
        <authorList>
            <person name="Guilliams M."/>
            <person name="Hasenstab-Lehman K."/>
            <person name="Meyer R."/>
            <person name="Mcevoy S."/>
        </authorList>
    </citation>
    <scope>NUCLEOTIDE SEQUENCE [LARGE SCALE GENOMIC DNA]</scope>
    <source>
        <tissue evidence="8">Leaf</tissue>
    </source>
</reference>
<dbReference type="GO" id="GO:0005634">
    <property type="term" value="C:nucleus"/>
    <property type="evidence" value="ECO:0007669"/>
    <property type="project" value="UniProtKB-SubCell"/>
</dbReference>
<evidence type="ECO:0000256" key="5">
    <source>
        <dbReference type="SAM" id="MobiDB-lite"/>
    </source>
</evidence>
<sequence length="609" mass="68592">MDTNMEDVDKRVEWLHSEQYSVAGNVFGEPQKTTRIGDEYQARIPSLMTKNEQLHLIELPLFRDAKTDDHNPFGLPIPVTCGTNNNFLPVPCSSDEESWSVIEHDSFLLGLYIFGKNLDVVNKFVGNKGMPNILSYYYGKFYRNSKHQKWSKYLKKRSRKSIPGKRIFNGWRRHELLSRLLPNVTDECKSSLTQVVKTFEEGKLSLEKFVFTLRDTVGINLLIESIAIGKGKQDLVNKTKGMFKNNRNHSTCSSLKTEEIVSTLKGRIGLSKARLNELFWEVVWPRLLARGWHSEQPKNYALQNSKTSLVFLAPGVTKFSRRSLQKGSQYFDSFDEVLHKVASEPHLLEHEHDPDPLVEPHVKQGLNDEQDLIKYTIVDTSLIGLVKVRKLTSLSDFEPADMQASTSVSGDTKHFTAEKSQNKDSPVCEKVSSILDPDKIKDPSTDGRKLKFVFKRKTKRQQANDIRNSNTSDEDEAMKKALSEKKRTRIVIDLNSPRVGPGSGSGSGGDNSISSGKQTFVDEITTTNLLNAGQRQSTRPRALTTKALEALANGFLDTKKRRKGAEEDGTHRRVRGKTALVSRCGERYINNLGGGVSNGSSHMVSEYPK</sequence>
<evidence type="ECO:0000256" key="2">
    <source>
        <dbReference type="ARBA" id="ARBA00023015"/>
    </source>
</evidence>
<evidence type="ECO:0008006" key="10">
    <source>
        <dbReference type="Google" id="ProtNLM"/>
    </source>
</evidence>
<dbReference type="EMBL" id="JBCNJP010000014">
    <property type="protein sequence ID" value="KAK9068975.1"/>
    <property type="molecule type" value="Genomic_DNA"/>
</dbReference>
<evidence type="ECO:0000256" key="4">
    <source>
        <dbReference type="ARBA" id="ARBA00023242"/>
    </source>
</evidence>
<organism evidence="8 9">
    <name type="scientific">Deinandra increscens subsp. villosa</name>
    <dbReference type="NCBI Taxonomy" id="3103831"/>
    <lineage>
        <taxon>Eukaryota</taxon>
        <taxon>Viridiplantae</taxon>
        <taxon>Streptophyta</taxon>
        <taxon>Embryophyta</taxon>
        <taxon>Tracheophyta</taxon>
        <taxon>Spermatophyta</taxon>
        <taxon>Magnoliopsida</taxon>
        <taxon>eudicotyledons</taxon>
        <taxon>Gunneridae</taxon>
        <taxon>Pentapetalae</taxon>
        <taxon>asterids</taxon>
        <taxon>campanulids</taxon>
        <taxon>Asterales</taxon>
        <taxon>Asteraceae</taxon>
        <taxon>Asteroideae</taxon>
        <taxon>Heliantheae alliance</taxon>
        <taxon>Madieae</taxon>
        <taxon>Madiinae</taxon>
        <taxon>Deinandra</taxon>
    </lineage>
</organism>
<keyword evidence="2" id="KW-0805">Transcription regulation</keyword>
<feature type="region of interest" description="Disordered" evidence="5">
    <location>
        <begin position="457"/>
        <end position="477"/>
    </location>
</feature>
<feature type="region of interest" description="Disordered" evidence="5">
    <location>
        <begin position="495"/>
        <end position="516"/>
    </location>
</feature>
<dbReference type="InterPro" id="IPR056067">
    <property type="entry name" value="DUF7650"/>
</dbReference>
<dbReference type="PANTHER" id="PTHR13859">
    <property type="entry name" value="ATROPHIN-RELATED"/>
    <property type="match status" value="1"/>
</dbReference>
<dbReference type="Proteomes" id="UP001408789">
    <property type="component" value="Unassembled WGS sequence"/>
</dbReference>
<feature type="domain" description="DUF7650" evidence="6">
    <location>
        <begin position="258"/>
        <end position="345"/>
    </location>
</feature>
<keyword evidence="4" id="KW-0539">Nucleus</keyword>
<evidence type="ECO:0000313" key="8">
    <source>
        <dbReference type="EMBL" id="KAK9068975.1"/>
    </source>
</evidence>
<comment type="subcellular location">
    <subcellularLocation>
        <location evidence="1">Nucleus</location>
    </subcellularLocation>
</comment>
<dbReference type="InterPro" id="IPR057712">
    <property type="entry name" value="DUF7952"/>
</dbReference>
<comment type="caution">
    <text evidence="8">The sequence shown here is derived from an EMBL/GenBank/DDBJ whole genome shotgun (WGS) entry which is preliminary data.</text>
</comment>
<name>A0AAP0D9U2_9ASTR</name>
<accession>A0AAP0D9U2</accession>
<feature type="compositionally biased region" description="Polar residues" evidence="5">
    <location>
        <begin position="461"/>
        <end position="471"/>
    </location>
</feature>
<keyword evidence="3" id="KW-0804">Transcription</keyword>
<keyword evidence="9" id="KW-1185">Reference proteome</keyword>
<proteinExistence type="predicted"/>
<evidence type="ECO:0000256" key="1">
    <source>
        <dbReference type="ARBA" id="ARBA00004123"/>
    </source>
</evidence>
<dbReference type="Pfam" id="PF25826">
    <property type="entry name" value="DUF7952"/>
    <property type="match status" value="1"/>
</dbReference>
<dbReference type="GO" id="GO:0003714">
    <property type="term" value="F:transcription corepressor activity"/>
    <property type="evidence" value="ECO:0007669"/>
    <property type="project" value="TreeGrafter"/>
</dbReference>
<feature type="domain" description="DUF7952" evidence="7">
    <location>
        <begin position="99"/>
        <end position="229"/>
    </location>
</feature>